<dbReference type="Gene3D" id="3.30.470.10">
    <property type="match status" value="1"/>
</dbReference>
<dbReference type="GO" id="GO:0009081">
    <property type="term" value="P:branched-chain amino acid metabolic process"/>
    <property type="evidence" value="ECO:0007669"/>
    <property type="project" value="InterPro"/>
</dbReference>
<proteinExistence type="inferred from homology"/>
<dbReference type="InterPro" id="IPR005786">
    <property type="entry name" value="B_amino_transII"/>
</dbReference>
<dbReference type="PANTHER" id="PTHR11825:SF44">
    <property type="entry name" value="BRANCHED-CHAIN-AMINO-ACID AMINOTRANSFERASE"/>
    <property type="match status" value="1"/>
</dbReference>
<feature type="non-terminal residue" evidence="4">
    <location>
        <position position="204"/>
    </location>
</feature>
<dbReference type="InterPro" id="IPR036038">
    <property type="entry name" value="Aminotransferase-like"/>
</dbReference>
<dbReference type="InterPro" id="IPR043131">
    <property type="entry name" value="BCAT-like_N"/>
</dbReference>
<keyword evidence="4" id="KW-0032">Aminotransferase</keyword>
<dbReference type="EC" id="2.6.1.42" evidence="4"/>
<comment type="caution">
    <text evidence="4">The sequence shown here is derived from an EMBL/GenBank/DDBJ whole genome shotgun (WGS) entry which is preliminary data.</text>
</comment>
<protein>
    <submittedName>
        <fullName evidence="4">Branched chain amino acid aminotransferase</fullName>
        <ecNumber evidence="4">2.6.1.42</ecNumber>
    </submittedName>
</protein>
<dbReference type="EMBL" id="QHCV01000190">
    <property type="protein sequence ID" value="RAV31124.1"/>
    <property type="molecule type" value="Genomic_DNA"/>
</dbReference>
<dbReference type="AlphaFoldDB" id="A0A364V3B9"/>
<keyword evidence="3" id="KW-0663">Pyridoxal phosphate</keyword>
<evidence type="ECO:0000313" key="4">
    <source>
        <dbReference type="EMBL" id="RAV31124.1"/>
    </source>
</evidence>
<comment type="similarity">
    <text evidence="2">Belongs to the class-IV pyridoxal-phosphate-dependent aminotransferase family.</text>
</comment>
<comment type="cofactor">
    <cofactor evidence="1">
        <name>pyridoxal 5'-phosphate</name>
        <dbReference type="ChEBI" id="CHEBI:597326"/>
    </cofactor>
</comment>
<evidence type="ECO:0000313" key="5">
    <source>
        <dbReference type="Proteomes" id="UP000251577"/>
    </source>
</evidence>
<evidence type="ECO:0000256" key="2">
    <source>
        <dbReference type="ARBA" id="ARBA00009320"/>
    </source>
</evidence>
<evidence type="ECO:0000256" key="3">
    <source>
        <dbReference type="ARBA" id="ARBA00022898"/>
    </source>
</evidence>
<organism evidence="4 5">
    <name type="scientific">Corynebacterium heidelbergense</name>
    <dbReference type="NCBI Taxonomy" id="2055947"/>
    <lineage>
        <taxon>Bacteria</taxon>
        <taxon>Bacillati</taxon>
        <taxon>Actinomycetota</taxon>
        <taxon>Actinomycetes</taxon>
        <taxon>Mycobacteriales</taxon>
        <taxon>Corynebacteriaceae</taxon>
        <taxon>Corynebacterium</taxon>
    </lineage>
</organism>
<dbReference type="Proteomes" id="UP000251577">
    <property type="component" value="Unassembled WGS sequence"/>
</dbReference>
<dbReference type="PANTHER" id="PTHR11825">
    <property type="entry name" value="SUBGROUP IIII AMINOTRANSFERASE"/>
    <property type="match status" value="1"/>
</dbReference>
<gene>
    <name evidence="4" type="ORF">DLJ54_10035</name>
</gene>
<sequence>MTRHSAQFLPSQPVAFTRYLNTTPVPPAQRQTILANPQFGAAFTDHMVGMDWDERQGWHNARVEPYGPIAMMPSAVVFHYGQEIFEGLKAYRHADGSIWTFRPQENAKRFQRSAHRLSLPELPVDHFLASLKQIVDVDNEWVPGAEGQSLYLRPFMFGSEAFLGVRSAREARFHVIASPAGAYFRGGNDSVSIWVSDYYRRAGK</sequence>
<evidence type="ECO:0000256" key="1">
    <source>
        <dbReference type="ARBA" id="ARBA00001933"/>
    </source>
</evidence>
<name>A0A364V3B9_9CORY</name>
<dbReference type="SUPFAM" id="SSF56752">
    <property type="entry name" value="D-aminoacid aminotransferase-like PLP-dependent enzymes"/>
    <property type="match status" value="1"/>
</dbReference>
<accession>A0A364V3B9</accession>
<dbReference type="GO" id="GO:0004084">
    <property type="term" value="F:branched-chain-amino-acid transaminase activity"/>
    <property type="evidence" value="ECO:0007669"/>
    <property type="project" value="UniProtKB-EC"/>
</dbReference>
<keyword evidence="5" id="KW-1185">Reference proteome</keyword>
<reference evidence="4 5" key="1">
    <citation type="journal article" date="2018" name="Syst. Appl. Microbiol.">
        <title>Corynebacterium heidelbergense sp. nov., isolated from the preen glands of Egyptian geese (Alopochen aegyptiacus).</title>
        <authorList>
            <person name="Braun M.S."/>
            <person name="Wang E."/>
            <person name="Zimmermann S."/>
            <person name="Wink M."/>
        </authorList>
    </citation>
    <scope>NUCLEOTIDE SEQUENCE [LARGE SCALE GENOMIC DNA]</scope>
    <source>
        <strain evidence="4 5">647</strain>
    </source>
</reference>
<keyword evidence="4" id="KW-0808">Transferase</keyword>